<evidence type="ECO:0000313" key="4">
    <source>
        <dbReference type="Proteomes" id="UP001164746"/>
    </source>
</evidence>
<evidence type="ECO:0000256" key="2">
    <source>
        <dbReference type="SAM" id="MobiDB-lite"/>
    </source>
</evidence>
<feature type="region of interest" description="Disordered" evidence="2">
    <location>
        <begin position="101"/>
        <end position="125"/>
    </location>
</feature>
<feature type="compositionally biased region" description="Polar residues" evidence="2">
    <location>
        <begin position="31"/>
        <end position="46"/>
    </location>
</feature>
<evidence type="ECO:0000256" key="1">
    <source>
        <dbReference type="SAM" id="Coils"/>
    </source>
</evidence>
<dbReference type="Proteomes" id="UP001164746">
    <property type="component" value="Chromosome 8"/>
</dbReference>
<name>A0ABY7ERD8_MYAAR</name>
<feature type="coiled-coil region" evidence="1">
    <location>
        <begin position="131"/>
        <end position="186"/>
    </location>
</feature>
<feature type="compositionally biased region" description="Polar residues" evidence="2">
    <location>
        <begin position="238"/>
        <end position="253"/>
    </location>
</feature>
<keyword evidence="1" id="KW-0175">Coiled coil</keyword>
<organism evidence="3 4">
    <name type="scientific">Mya arenaria</name>
    <name type="common">Soft-shell clam</name>
    <dbReference type="NCBI Taxonomy" id="6604"/>
    <lineage>
        <taxon>Eukaryota</taxon>
        <taxon>Metazoa</taxon>
        <taxon>Spiralia</taxon>
        <taxon>Lophotrochozoa</taxon>
        <taxon>Mollusca</taxon>
        <taxon>Bivalvia</taxon>
        <taxon>Autobranchia</taxon>
        <taxon>Heteroconchia</taxon>
        <taxon>Euheterodonta</taxon>
        <taxon>Imparidentia</taxon>
        <taxon>Neoheterodontei</taxon>
        <taxon>Myida</taxon>
        <taxon>Myoidea</taxon>
        <taxon>Myidae</taxon>
        <taxon>Mya</taxon>
    </lineage>
</organism>
<sequence>MSRRPHSDTKKRNQHTSRNMGNFFSAEEQATVKSSQRLASAQSNVSRDSSIEIGPIWIETINSLVDDHMKVAEHISRLEEELLELKKTYMTKHDEIITTAERIKRTNKPDNGAQSEHEEDPSTTVEMSTKIDELKRNHQQFEVLIKDQEHILSRIETEVDKHGDKIKEHEESINLLKEQHKQRKGNIRTQRIYIKSLQKDLNTYGKRITKIDTENKKSNKKSLKHTKNCKPSPPIDIQTEQKNTEMARNTQESVKTKDIIPSIKVQPKPVQKKTWKYAFVLNKELTQAFQSIKSEKLGFFNSTADHNYFDEFIDILKEDVIGVSMHEYSPTRGISAFDRILVFGTCTLRVESDSNMALDKIPKEHRSKVFLVMFHKTAGSKTPQEVYMYTFKHAEVARELHVPFKLNS</sequence>
<keyword evidence="4" id="KW-1185">Reference proteome</keyword>
<protein>
    <submittedName>
        <fullName evidence="3">Uncharacterized protein</fullName>
    </submittedName>
</protein>
<gene>
    <name evidence="3" type="ORF">MAR_025466</name>
</gene>
<feature type="compositionally biased region" description="Basic residues" evidence="2">
    <location>
        <begin position="218"/>
        <end position="228"/>
    </location>
</feature>
<feature type="region of interest" description="Disordered" evidence="2">
    <location>
        <begin position="1"/>
        <end position="46"/>
    </location>
</feature>
<feature type="region of interest" description="Disordered" evidence="2">
    <location>
        <begin position="215"/>
        <end position="253"/>
    </location>
</feature>
<proteinExistence type="predicted"/>
<accession>A0ABY7ERD8</accession>
<evidence type="ECO:0000313" key="3">
    <source>
        <dbReference type="EMBL" id="WAR11286.1"/>
    </source>
</evidence>
<feature type="coiled-coil region" evidence="1">
    <location>
        <begin position="68"/>
        <end position="95"/>
    </location>
</feature>
<dbReference type="EMBL" id="CP111019">
    <property type="protein sequence ID" value="WAR11286.1"/>
    <property type="molecule type" value="Genomic_DNA"/>
</dbReference>
<feature type="compositionally biased region" description="Basic and acidic residues" evidence="2">
    <location>
        <begin position="1"/>
        <end position="11"/>
    </location>
</feature>
<reference evidence="3" key="1">
    <citation type="submission" date="2022-11" db="EMBL/GenBank/DDBJ databases">
        <title>Centuries of genome instability and evolution in soft-shell clam transmissible cancer (bioRxiv).</title>
        <authorList>
            <person name="Hart S.F.M."/>
            <person name="Yonemitsu M.A."/>
            <person name="Giersch R.M."/>
            <person name="Beal B.F."/>
            <person name="Arriagada G."/>
            <person name="Davis B.W."/>
            <person name="Ostrander E.A."/>
            <person name="Goff S.P."/>
            <person name="Metzger M.J."/>
        </authorList>
    </citation>
    <scope>NUCLEOTIDE SEQUENCE</scope>
    <source>
        <strain evidence="3">MELC-2E11</strain>
        <tissue evidence="3">Siphon/mantle</tissue>
    </source>
</reference>
<dbReference type="Gene3D" id="1.20.5.340">
    <property type="match status" value="1"/>
</dbReference>